<dbReference type="OrthoDB" id="1908613at2759"/>
<dbReference type="GO" id="GO:0005634">
    <property type="term" value="C:nucleus"/>
    <property type="evidence" value="ECO:0007669"/>
    <property type="project" value="UniProtKB-SubCell"/>
</dbReference>
<proteinExistence type="predicted"/>
<evidence type="ECO:0000313" key="9">
    <source>
        <dbReference type="Proteomes" id="UP000663760"/>
    </source>
</evidence>
<dbReference type="Gene3D" id="1.10.10.60">
    <property type="entry name" value="Homeodomain-like"/>
    <property type="match status" value="1"/>
</dbReference>
<evidence type="ECO:0000256" key="3">
    <source>
        <dbReference type="ARBA" id="ARBA00023125"/>
    </source>
</evidence>
<evidence type="ECO:0000256" key="6">
    <source>
        <dbReference type="SAM" id="MobiDB-lite"/>
    </source>
</evidence>
<sequence length="320" mass="35594">MGLAASPELGLGLKLPLPPPPRSPARRTVVRVLLEAAAAAGEGRVAKLEELLHGLEEERRKIQCFPRELPLCTVIVCDAIEDLEEELARCGGGNCAAHPKMEQFIPNRKFEEAGRSKDEEDRREKASWMSSAQLWSDTSSTSNSGDNKNRSREVHGFSWLSHPQRSPEEEDDRLKCLPAASCMNGMAAAVPRLSVLSFLPPAALLPPSPQQPPRKARRCWSPELHRRFVDALHRLGGLKVATPKQIRELMKVDGLTNDEVKSHLQKYRLHARRTPAISVQANQSAVKTGMSVVDAHSYEEMEEEDGRSESYIRRGPHAEI</sequence>
<feature type="region of interest" description="Disordered" evidence="6">
    <location>
        <begin position="106"/>
        <end position="151"/>
    </location>
</feature>
<keyword evidence="2" id="KW-0805">Transcription regulation</keyword>
<dbReference type="InterPro" id="IPR001005">
    <property type="entry name" value="SANT/Myb"/>
</dbReference>
<feature type="region of interest" description="Disordered" evidence="6">
    <location>
        <begin position="298"/>
        <end position="320"/>
    </location>
</feature>
<keyword evidence="4" id="KW-0804">Transcription</keyword>
<dbReference type="Pfam" id="PF26575">
    <property type="entry name" value="HHO5_N"/>
    <property type="match status" value="1"/>
</dbReference>
<dbReference type="GO" id="GO:0003700">
    <property type="term" value="F:DNA-binding transcription factor activity"/>
    <property type="evidence" value="ECO:0007669"/>
    <property type="project" value="InterPro"/>
</dbReference>
<protein>
    <recommendedName>
        <fullName evidence="7">HTH myb-type domain-containing protein</fullName>
    </recommendedName>
</protein>
<dbReference type="AlphaFoldDB" id="A0A7I8L4M7"/>
<feature type="compositionally biased region" description="Basic and acidic residues" evidence="6">
    <location>
        <begin position="108"/>
        <end position="126"/>
    </location>
</feature>
<evidence type="ECO:0000259" key="7">
    <source>
        <dbReference type="PROSITE" id="PS51294"/>
    </source>
</evidence>
<gene>
    <name evidence="8" type="ORF">SI8410_10015006</name>
</gene>
<keyword evidence="3" id="KW-0238">DNA-binding</keyword>
<dbReference type="PROSITE" id="PS51294">
    <property type="entry name" value="HTH_MYB"/>
    <property type="match status" value="1"/>
</dbReference>
<dbReference type="PANTHER" id="PTHR31003:SF3">
    <property type="entry name" value="HOMEODOMAIN-LIKE SUPERFAMILY PROTEIN-RELATED"/>
    <property type="match status" value="1"/>
</dbReference>
<comment type="subcellular location">
    <subcellularLocation>
        <location evidence="1">Nucleus</location>
    </subcellularLocation>
</comment>
<dbReference type="EMBL" id="LR746273">
    <property type="protein sequence ID" value="CAA7404328.1"/>
    <property type="molecule type" value="Genomic_DNA"/>
</dbReference>
<dbReference type="InterPro" id="IPR044787">
    <property type="entry name" value="HHO5-like"/>
</dbReference>
<feature type="compositionally biased region" description="Basic and acidic residues" evidence="6">
    <location>
        <begin position="307"/>
        <end position="320"/>
    </location>
</feature>
<dbReference type="InterPro" id="IPR058673">
    <property type="entry name" value="HHO5-like_N"/>
</dbReference>
<keyword evidence="5" id="KW-0539">Nucleus</keyword>
<evidence type="ECO:0000256" key="1">
    <source>
        <dbReference type="ARBA" id="ARBA00004123"/>
    </source>
</evidence>
<evidence type="ECO:0000256" key="5">
    <source>
        <dbReference type="ARBA" id="ARBA00023242"/>
    </source>
</evidence>
<feature type="domain" description="HTH myb-type" evidence="7">
    <location>
        <begin position="213"/>
        <end position="272"/>
    </location>
</feature>
<feature type="compositionally biased region" description="Low complexity" evidence="6">
    <location>
        <begin position="136"/>
        <end position="146"/>
    </location>
</feature>
<dbReference type="FunFam" id="1.10.10.60:FF:000002">
    <property type="entry name" value="Myb family transcription factor"/>
    <property type="match status" value="1"/>
</dbReference>
<dbReference type="InterPro" id="IPR017930">
    <property type="entry name" value="Myb_dom"/>
</dbReference>
<organism evidence="8 9">
    <name type="scientific">Spirodela intermedia</name>
    <name type="common">Intermediate duckweed</name>
    <dbReference type="NCBI Taxonomy" id="51605"/>
    <lineage>
        <taxon>Eukaryota</taxon>
        <taxon>Viridiplantae</taxon>
        <taxon>Streptophyta</taxon>
        <taxon>Embryophyta</taxon>
        <taxon>Tracheophyta</taxon>
        <taxon>Spermatophyta</taxon>
        <taxon>Magnoliopsida</taxon>
        <taxon>Liliopsida</taxon>
        <taxon>Araceae</taxon>
        <taxon>Lemnoideae</taxon>
        <taxon>Spirodela</taxon>
    </lineage>
</organism>
<dbReference type="SUPFAM" id="SSF46689">
    <property type="entry name" value="Homeodomain-like"/>
    <property type="match status" value="1"/>
</dbReference>
<reference evidence="8" key="1">
    <citation type="submission" date="2020-02" db="EMBL/GenBank/DDBJ databases">
        <authorList>
            <person name="Scholz U."/>
            <person name="Mascher M."/>
            <person name="Fiebig A."/>
        </authorList>
    </citation>
    <scope>NUCLEOTIDE SEQUENCE</scope>
</reference>
<dbReference type="InterPro" id="IPR006447">
    <property type="entry name" value="Myb_dom_plants"/>
</dbReference>
<dbReference type="InterPro" id="IPR009057">
    <property type="entry name" value="Homeodomain-like_sf"/>
</dbReference>
<accession>A0A7I8L4M7</accession>
<dbReference type="NCBIfam" id="TIGR01557">
    <property type="entry name" value="myb_SHAQKYF"/>
    <property type="match status" value="1"/>
</dbReference>
<name>A0A7I8L4M7_SPIIN</name>
<evidence type="ECO:0000256" key="4">
    <source>
        <dbReference type="ARBA" id="ARBA00023163"/>
    </source>
</evidence>
<dbReference type="Pfam" id="PF00249">
    <property type="entry name" value="Myb_DNA-binding"/>
    <property type="match status" value="1"/>
</dbReference>
<dbReference type="Proteomes" id="UP000663760">
    <property type="component" value="Chromosome 10"/>
</dbReference>
<dbReference type="GO" id="GO:0003677">
    <property type="term" value="F:DNA binding"/>
    <property type="evidence" value="ECO:0007669"/>
    <property type="project" value="UniProtKB-KW"/>
</dbReference>
<dbReference type="PANTHER" id="PTHR31003">
    <property type="entry name" value="MYB FAMILY TRANSCRIPTION FACTOR"/>
    <property type="match status" value="1"/>
</dbReference>
<keyword evidence="9" id="KW-1185">Reference proteome</keyword>
<evidence type="ECO:0000256" key="2">
    <source>
        <dbReference type="ARBA" id="ARBA00023015"/>
    </source>
</evidence>
<evidence type="ECO:0000313" key="8">
    <source>
        <dbReference type="EMBL" id="CAA7404328.1"/>
    </source>
</evidence>